<evidence type="ECO:0000313" key="6">
    <source>
        <dbReference type="EMBL" id="ALT00391.1"/>
    </source>
</evidence>
<evidence type="ECO:0000256" key="4">
    <source>
        <dbReference type="PIRNR" id="PIRNR016020"/>
    </source>
</evidence>
<comment type="catalytic activity">
    <reaction evidence="1">
        <text>alpha-D-glucose 6-phosphate = beta-D-glucose 6-phosphate</text>
        <dbReference type="Rhea" id="RHEA:16249"/>
        <dbReference type="ChEBI" id="CHEBI:58225"/>
        <dbReference type="ChEBI" id="CHEBI:58247"/>
        <dbReference type="EC" id="5.1.3.15"/>
    </reaction>
</comment>
<dbReference type="GO" id="GO:0047938">
    <property type="term" value="F:glucose-6-phosphate 1-epimerase activity"/>
    <property type="evidence" value="ECO:0007669"/>
    <property type="project" value="UniProtKB-UniRule"/>
</dbReference>
<name>A0A0U2JK04_9ALTE</name>
<dbReference type="Proteomes" id="UP000068447">
    <property type="component" value="Chromosome"/>
</dbReference>
<dbReference type="InterPro" id="IPR008183">
    <property type="entry name" value="Aldose_1/G6P_1-epimerase"/>
</dbReference>
<dbReference type="KEGG" id="lal:AT746_08000"/>
<evidence type="ECO:0000256" key="2">
    <source>
        <dbReference type="ARBA" id="ARBA00005866"/>
    </source>
</evidence>
<dbReference type="SUPFAM" id="SSF74650">
    <property type="entry name" value="Galactose mutarotase-like"/>
    <property type="match status" value="1"/>
</dbReference>
<dbReference type="PANTHER" id="PTHR11122:SF13">
    <property type="entry name" value="GLUCOSE-6-PHOSPHATE 1-EPIMERASE"/>
    <property type="match status" value="1"/>
</dbReference>
<dbReference type="GO" id="GO:0005975">
    <property type="term" value="P:carbohydrate metabolic process"/>
    <property type="evidence" value="ECO:0007669"/>
    <property type="project" value="InterPro"/>
</dbReference>
<feature type="active site" evidence="5">
    <location>
        <position position="155"/>
    </location>
</feature>
<reference evidence="6 7" key="1">
    <citation type="submission" date="2015-12" db="EMBL/GenBank/DDBJ databases">
        <title>Complete genome of Lacimicrobium alkaliphilum KCTC 32984.</title>
        <authorList>
            <person name="Kim S.-G."/>
            <person name="Lee Y.-J."/>
        </authorList>
    </citation>
    <scope>NUCLEOTIDE SEQUENCE [LARGE SCALE GENOMIC DNA]</scope>
    <source>
        <strain evidence="6 7">YelD216</strain>
    </source>
</reference>
<dbReference type="PIRSF" id="PIRSF016020">
    <property type="entry name" value="PHexose_mutarotase"/>
    <property type="match status" value="1"/>
</dbReference>
<sequence length="277" mass="30390">MSAHVSQRTSDKGLELVNVDNQSATAVLSLYGGHMLSFIPKKDNLERLWLSPEAIMDGTKAIRGGIPVCWPWFAAHQQPGLPAHGYLRTQPWNIVHINDASDCTELVLQPVQSTGKGFEGDAEVSLVIHVGEQLSISLVTRNTGHSAFEFRAALHSYFKVSDISQVQIQGLSGQYIDKVQQNSLLPTPSPYNILAETDRIHLCTADKVVLEDNVQQMAIGSSGHDSIVVWNPGLQKAAEMADMPEQEYQHMLCIETAVTRGKTLQAGETHTLTQRIG</sequence>
<dbReference type="STRING" id="1526571.AT746_08000"/>
<dbReference type="InterPro" id="IPR025532">
    <property type="entry name" value="G6P_1-epimerase"/>
</dbReference>
<accession>A0A0U2JK04</accession>
<dbReference type="Pfam" id="PF01263">
    <property type="entry name" value="Aldose_epim"/>
    <property type="match status" value="1"/>
</dbReference>
<keyword evidence="3 4" id="KW-0413">Isomerase</keyword>
<comment type="similarity">
    <text evidence="2 4">Belongs to the glucose-6-phosphate 1-epimerase family.</text>
</comment>
<dbReference type="OrthoDB" id="9790727at2"/>
<protein>
    <recommendedName>
        <fullName evidence="4">Putative glucose-6-phosphate 1-epimerase</fullName>
        <ecNumber evidence="4">5.1.3.15</ecNumber>
    </recommendedName>
</protein>
<proteinExistence type="inferred from homology"/>
<dbReference type="CDD" id="cd09020">
    <property type="entry name" value="D-hex-6-P-epi_like"/>
    <property type="match status" value="1"/>
</dbReference>
<dbReference type="EC" id="5.1.3.15" evidence="4"/>
<dbReference type="GO" id="GO:0030246">
    <property type="term" value="F:carbohydrate binding"/>
    <property type="evidence" value="ECO:0007669"/>
    <property type="project" value="UniProtKB-UniRule"/>
</dbReference>
<organism evidence="6 7">
    <name type="scientific">Lacimicrobium alkaliphilum</name>
    <dbReference type="NCBI Taxonomy" id="1526571"/>
    <lineage>
        <taxon>Bacteria</taxon>
        <taxon>Pseudomonadati</taxon>
        <taxon>Pseudomonadota</taxon>
        <taxon>Gammaproteobacteria</taxon>
        <taxon>Alteromonadales</taxon>
        <taxon>Alteromonadaceae</taxon>
        <taxon>Lacimicrobium</taxon>
    </lineage>
</organism>
<gene>
    <name evidence="6" type="ORF">AT746_08000</name>
</gene>
<dbReference type="InterPro" id="IPR014718">
    <property type="entry name" value="GH-type_carb-bd"/>
</dbReference>
<dbReference type="EMBL" id="CP013650">
    <property type="protein sequence ID" value="ALT00391.1"/>
    <property type="molecule type" value="Genomic_DNA"/>
</dbReference>
<evidence type="ECO:0000256" key="1">
    <source>
        <dbReference type="ARBA" id="ARBA00001096"/>
    </source>
</evidence>
<keyword evidence="7" id="KW-1185">Reference proteome</keyword>
<evidence type="ECO:0000313" key="7">
    <source>
        <dbReference type="Proteomes" id="UP000068447"/>
    </source>
</evidence>
<dbReference type="PANTHER" id="PTHR11122">
    <property type="entry name" value="APOSPORY-ASSOCIATED PROTEIN C-RELATED"/>
    <property type="match status" value="1"/>
</dbReference>
<dbReference type="AlphaFoldDB" id="A0A0U2JK04"/>
<dbReference type="Gene3D" id="2.70.98.10">
    <property type="match status" value="1"/>
</dbReference>
<evidence type="ECO:0000256" key="5">
    <source>
        <dbReference type="PIRSR" id="PIRSR016020-1"/>
    </source>
</evidence>
<dbReference type="InterPro" id="IPR011013">
    <property type="entry name" value="Gal_mutarotase_sf_dom"/>
</dbReference>
<feature type="active site" evidence="5">
    <location>
        <position position="255"/>
    </location>
</feature>
<evidence type="ECO:0000256" key="3">
    <source>
        <dbReference type="ARBA" id="ARBA00023235"/>
    </source>
</evidence>